<dbReference type="GO" id="GO:0051225">
    <property type="term" value="P:spindle assembly"/>
    <property type="evidence" value="ECO:0007669"/>
    <property type="project" value="TreeGrafter"/>
</dbReference>
<feature type="region of interest" description="Disordered" evidence="5">
    <location>
        <begin position="1140"/>
        <end position="1160"/>
    </location>
</feature>
<dbReference type="EMBL" id="JAFJZO010000036">
    <property type="protein sequence ID" value="KAG5490100.1"/>
    <property type="molecule type" value="Genomic_DNA"/>
</dbReference>
<dbReference type="PANTHER" id="PTHR19302:SF14">
    <property type="entry name" value="GAMMA-TUBULIN COMPLEX COMPONENT 3"/>
    <property type="match status" value="1"/>
</dbReference>
<dbReference type="GO" id="GO:0043015">
    <property type="term" value="F:gamma-tubulin binding"/>
    <property type="evidence" value="ECO:0007669"/>
    <property type="project" value="InterPro"/>
</dbReference>
<evidence type="ECO:0000256" key="2">
    <source>
        <dbReference type="ARBA" id="ARBA00022490"/>
    </source>
</evidence>
<dbReference type="GO" id="GO:0000922">
    <property type="term" value="C:spindle pole"/>
    <property type="evidence" value="ECO:0007669"/>
    <property type="project" value="InterPro"/>
</dbReference>
<feature type="region of interest" description="Disordered" evidence="5">
    <location>
        <begin position="204"/>
        <end position="243"/>
    </location>
</feature>
<dbReference type="GO" id="GO:0051011">
    <property type="term" value="F:microtubule minus-end binding"/>
    <property type="evidence" value="ECO:0007669"/>
    <property type="project" value="TreeGrafter"/>
</dbReference>
<dbReference type="Proteomes" id="UP000674318">
    <property type="component" value="Unassembled WGS sequence"/>
</dbReference>
<dbReference type="Pfam" id="PF17681">
    <property type="entry name" value="GCP_N_terminal"/>
    <property type="match status" value="1"/>
</dbReference>
<name>A0A836L0V9_9TRYP</name>
<dbReference type="OrthoDB" id="5860513at2759"/>
<dbReference type="GO" id="GO:0051321">
    <property type="term" value="P:meiotic cell cycle"/>
    <property type="evidence" value="ECO:0007669"/>
    <property type="project" value="TreeGrafter"/>
</dbReference>
<organism evidence="7 8">
    <name type="scientific">Porcisia hertigi</name>
    <dbReference type="NCBI Taxonomy" id="2761500"/>
    <lineage>
        <taxon>Eukaryota</taxon>
        <taxon>Discoba</taxon>
        <taxon>Euglenozoa</taxon>
        <taxon>Kinetoplastea</taxon>
        <taxon>Metakinetoplastina</taxon>
        <taxon>Trypanosomatida</taxon>
        <taxon>Trypanosomatidae</taxon>
        <taxon>Leishmaniinae</taxon>
        <taxon>Porcisia</taxon>
    </lineage>
</organism>
<evidence type="ECO:0000313" key="7">
    <source>
        <dbReference type="EMBL" id="KAG5490100.1"/>
    </source>
</evidence>
<evidence type="ECO:0000259" key="6">
    <source>
        <dbReference type="Pfam" id="PF17681"/>
    </source>
</evidence>
<evidence type="ECO:0000313" key="8">
    <source>
        <dbReference type="Proteomes" id="UP000674318"/>
    </source>
</evidence>
<accession>A0A836L0V9</accession>
<dbReference type="InterPro" id="IPR007259">
    <property type="entry name" value="GCP"/>
</dbReference>
<keyword evidence="4" id="KW-0206">Cytoskeleton</keyword>
<keyword evidence="8" id="KW-1185">Reference proteome</keyword>
<dbReference type="GeneID" id="94286348"/>
<feature type="region of interest" description="Disordered" evidence="5">
    <location>
        <begin position="1"/>
        <end position="43"/>
    </location>
</feature>
<dbReference type="RefSeq" id="XP_067752428.1">
    <property type="nucleotide sequence ID" value="XM_067896271.1"/>
</dbReference>
<comment type="caution">
    <text evidence="7">The sequence shown here is derived from an EMBL/GenBank/DDBJ whole genome shotgun (WGS) entry which is preliminary data.</text>
</comment>
<dbReference type="GO" id="GO:0031122">
    <property type="term" value="P:cytoplasmic microtubule organization"/>
    <property type="evidence" value="ECO:0007669"/>
    <property type="project" value="TreeGrafter"/>
</dbReference>
<feature type="compositionally biased region" description="Pro residues" evidence="5">
    <location>
        <begin position="2492"/>
        <end position="2501"/>
    </location>
</feature>
<keyword evidence="3" id="KW-0493">Microtubule</keyword>
<dbReference type="PANTHER" id="PTHR19302">
    <property type="entry name" value="GAMMA TUBULIN COMPLEX PROTEIN"/>
    <property type="match status" value="1"/>
</dbReference>
<feature type="region of interest" description="Disordered" evidence="5">
    <location>
        <begin position="259"/>
        <end position="278"/>
    </location>
</feature>
<feature type="compositionally biased region" description="Polar residues" evidence="5">
    <location>
        <begin position="2290"/>
        <end position="2302"/>
    </location>
</feature>
<evidence type="ECO:0000256" key="3">
    <source>
        <dbReference type="ARBA" id="ARBA00022701"/>
    </source>
</evidence>
<feature type="region of interest" description="Disordered" evidence="5">
    <location>
        <begin position="2344"/>
        <end position="2537"/>
    </location>
</feature>
<dbReference type="GO" id="GO:0007020">
    <property type="term" value="P:microtubule nucleation"/>
    <property type="evidence" value="ECO:0007669"/>
    <property type="project" value="InterPro"/>
</dbReference>
<gene>
    <name evidence="7" type="ORF">JKF63_00219</name>
</gene>
<feature type="region of interest" description="Disordered" evidence="5">
    <location>
        <begin position="2256"/>
        <end position="2304"/>
    </location>
</feature>
<dbReference type="KEGG" id="phet:94286348"/>
<dbReference type="InterPro" id="IPR041470">
    <property type="entry name" value="GCP_N"/>
</dbReference>
<feature type="domain" description="Gamma tubulin complex component protein N-terminal" evidence="6">
    <location>
        <begin position="904"/>
        <end position="997"/>
    </location>
</feature>
<dbReference type="GO" id="GO:0000278">
    <property type="term" value="P:mitotic cell cycle"/>
    <property type="evidence" value="ECO:0007669"/>
    <property type="project" value="TreeGrafter"/>
</dbReference>
<sequence>MRDDGVLGSSASSPKPWHCASARLPESLPPKGPAFRASSPPPAVEQGTPVSVLNLITALPLLLSLDRSHYTAALNNGQEILRDTCTVSAPQRGNAFRLVTRRTVCPSDAATAAVRAVLNARGTPSWNARRQRLRQLALDSFFCPNLSARISQRRGCGPEGGDGVREAVAGLLLHARTVMSVISPTQAYLVDLFAAQIMCGAHSSGSAATGAPRADTLQGMPKAPDAEDGHAPGSASPLNVATSEEVKPVSELRGIMARGGSASAPVTASPRHKQDDATSLHASTTIAEQLLYIILRTSIAANTPRRSFTVYGEDAPAHLADGLRTPPPQQIAGVVGLTSELASTASSSVVDRLTHKKPRVDGFGDDDHSALFIGSGQSVYHHCSSAASVRSDAILPYQPHCWLAPSTVALVERSQALRRQQRWTCDLDPVIEATIAREASCTRNSHLLGGAGTRSAAVLSLLDSMRCSWAPLAGMAESDDAATLTALVTDSGFSFSRVSTSDALNAGHEAKLGSFSGGFQWESVTGAAEDPAVEALFSDTPSRCINLCGSETHGGPGNEEAILAKQQETEFTAMALPACRTPFVTCHPLYDDVVYAQVHLALHWCTAGFADPFCLTYCDDTAGANLPALRVRKEFYHNWRRTNDGVGPPSAAVATSGLASLLEWGCGYGTLLRCLYRLCDLADDVTQRGTLGSYGRCAMSTLRLLLCLLQRQIGELGDQTGGPHRLSFAELLTAHQRLQRAVVQIDVLAVFFGVSAAAVAPSTGDGASSSAAETWDPVRIFQQRCSSALLLSRLYECFISRHADALGQHGSAATRHHELQQDRLAEMLAFWADEGADTMPFQAKTRSGAPDQQWLPRRDVFAVLGSGKTAPAMKFLPPGADYKCGAWEQQRKEVLSTSIDAIGLLLRATLRPLNTMLNRWLTAGELVDPYDEFFVVPSHGETHSGFTLDLSPQRLPVFLSAAAATDILHAGVSLRVLRAAAAHVVLSAKKDARRLECLAEINEAAAEDYMGEMLDTQTLRRAVDQFIERLLRGGSTEDAVTARGCAGKGTLHQDEAADTPTPPLPPRVDALSSYGAIGWWKEHYQACTRVMLEVVGEAASPGKGSDEEDWAEAAPGPLVWLREDADEGLRGAVEAATAEEDRVDGVASSGTHTSRGELSFSHSPATAAAACCPGAGEPDDHCYSAFPQVMTVFSPMEPTSEGPSFITVFMNSDDDEDRGLHGDMARAAGGQQAGDNLSACSSPRASTTTASVLGLRRIASSRFSTGTTLTSMASSRGTMALYGAITEELRQVSLLEQQTEADLGQSRHLLRAEFDAQLWRRRREGRLNDWKAQRLALRLRRVRAMENIVDELRDVYIIRAVGHAEIQGPASHPIEETPLAHQSRCEEGAGQEPSLATSAMAEMRVVVPPRQLPPPRVAPPVILYAVSGDDSVGDLPRGRRGSRAFDGRSRRTSFAANPTIVEAPTITATRRPEASRFCTSPLSQLLPTGLPQMPRAGACDNRFPCGPQPSAASASGLVLSKWPRTLESPSLAVRTTTRVPAASARTGALPFISTPLTRTCVQSTQRGFASSAMNSPLRDAAPAALSTFEVKEGIRPPEQARAAIATFDVPFTSTLLPVQPSPSAIGHRQKVEASLPREHAALAAAASADAAHVAAVRRDEFGYRHPDALFRVSDINDDEFLLMRTGPKSYARREAEEAALTQLSERQEQLAACTVDDPVYLRLIAAAAAAAAGEGFSCNTPEDNTEYLSLCRSSQRRQSLSLTNTQDAAALGCRAEEDVEAGDSAGCYKGNVYLPRSLDSAWQRDDPQRGSSAAKTAIAGAAATGKSCTDELWSWTAAEAHRWYFDGLIPVPRVLTGGEVDRALLMDAALTYDEVEALQRCSGYYRALGQYTASFLTHKALQFTLLPPYGSLYRLTTQFLDVCLLQSAPIAVRLMDVWVSSVDAALEMIAEGEEATMVQAIVREEAQLSALAALRENRHGLDLAEVLSSLNASFQREWATCVTDGDSTVKLEWRLTSDAGEGHERLGSAGEVFEGDGGFAEGDEAAESGDGGVSRGFSIPLQPTQLSQDSAKAASQKSFSIQSFVSSLSLTAVSPWCNGAWLLPDDILHCAGAIFRSLLFWKSAERIVLHTWRAGMDSGLSGVFFFCTTVRQVLVSSLQETLWARLAELTAAYRESLQFEAGVLYTYRALESFTIDHAEFLRECEFYTLCGPQFQRRVYPVLQAMVSTVEEAERALRYAQVSIRLKRRQCMATFRSMVSSGGSSDSDSDGDGDGAAGDDSSRQTKVRPPATSTPGHTFTPSRWSRRAVAGKAWDKEHAGGGAPQASPWYLQPLEDALARHFETLTPPTATGSGPIDAGTHDTESDVQSARTPPRSAEKGTKGRAAQAERTLSPALIGATAAHSTIPMLDKPPGVESRSPGAEKTTHYESPSPSAETPHRKRHRQGTQPGRDPQQKANTAALRTKTPQPSTVVRHPQTQKRSRSVGVTTRQPVAPPPPPAPEPTTKTGVSKTAVPAMKRPRRSHCGGKRLSSTKRKERRAKLHAIAERNINEEVAHQRRLMRDMVSRELGLFASLTRTLRDALAEVMVGEDVKSMEAESSADAAATSADGASLKSIRELHKAQQRRMSRYVYISAILRRLDALIEVMASQV</sequence>
<feature type="compositionally biased region" description="Basic residues" evidence="5">
    <location>
        <begin position="2517"/>
        <end position="2537"/>
    </location>
</feature>
<evidence type="ECO:0000256" key="1">
    <source>
        <dbReference type="ARBA" id="ARBA00004245"/>
    </source>
</evidence>
<comment type="subcellular location">
    <subcellularLocation>
        <location evidence="1">Cytoplasm</location>
        <location evidence="1">Cytoskeleton</location>
    </subcellularLocation>
</comment>
<dbReference type="GO" id="GO:0005874">
    <property type="term" value="C:microtubule"/>
    <property type="evidence" value="ECO:0007669"/>
    <property type="project" value="UniProtKB-KW"/>
</dbReference>
<protein>
    <recommendedName>
        <fullName evidence="6">Gamma tubulin complex component protein N-terminal domain-containing protein</fullName>
    </recommendedName>
</protein>
<proteinExistence type="predicted"/>
<keyword evidence="2" id="KW-0963">Cytoplasm</keyword>
<evidence type="ECO:0000256" key="4">
    <source>
        <dbReference type="ARBA" id="ARBA00023212"/>
    </source>
</evidence>
<dbReference type="GO" id="GO:0000930">
    <property type="term" value="C:gamma-tubulin complex"/>
    <property type="evidence" value="ECO:0007669"/>
    <property type="project" value="TreeGrafter"/>
</dbReference>
<evidence type="ECO:0000256" key="5">
    <source>
        <dbReference type="SAM" id="MobiDB-lite"/>
    </source>
</evidence>
<reference evidence="7 8" key="1">
    <citation type="submission" date="2021-02" db="EMBL/GenBank/DDBJ databases">
        <title>Porcisia hertigi Genome sequencing and assembly.</title>
        <authorList>
            <person name="Almutairi H."/>
            <person name="Gatherer D."/>
        </authorList>
    </citation>
    <scope>NUCLEOTIDE SEQUENCE [LARGE SCALE GENOMIC DNA]</scope>
    <source>
        <strain evidence="7 8">C119</strain>
    </source>
</reference>